<comment type="similarity">
    <text evidence="5">Belongs to the GbpA family.</text>
</comment>
<dbReference type="HAMAP" id="MF_01905">
    <property type="entry name" value="GbpA"/>
    <property type="match status" value="1"/>
</dbReference>
<dbReference type="InterPro" id="IPR054063">
    <property type="entry name" value="GbpA_D3"/>
</dbReference>
<reference evidence="9" key="1">
    <citation type="journal article" date="2023" name="Int. J. Syst. Evol. Microbiol.">
        <title>&lt;i&gt;Shewanella septentrionalis&lt;/i&gt; sp. nov. and &lt;i&gt;Shewanella holmiensis&lt;/i&gt; sp. nov., isolated from Baltic Sea water and sediments.</title>
        <authorList>
            <person name="Martin-Rodriguez A.J."/>
            <person name="Thorell K."/>
            <person name="Joffre E."/>
            <person name="Jensie-Markopoulos S."/>
            <person name="Moore E.R.B."/>
            <person name="Sjoling A."/>
        </authorList>
    </citation>
    <scope>NUCLEOTIDE SEQUENCE</scope>
    <source>
        <strain evidence="9">SP1W3</strain>
    </source>
</reference>
<dbReference type="PANTHER" id="PTHR34823">
    <property type="entry name" value="GLCNAC-BINDING PROTEIN A"/>
    <property type="match status" value="1"/>
</dbReference>
<feature type="signal peptide" evidence="5">
    <location>
        <begin position="1"/>
        <end position="33"/>
    </location>
</feature>
<feature type="domain" description="GlcNAc-binding protein A third" evidence="8">
    <location>
        <begin position="319"/>
        <end position="407"/>
    </location>
</feature>
<name>A0A9X3B1Q9_9GAMM</name>
<protein>
    <recommendedName>
        <fullName evidence="5">GlcNAc-binding protein A</fullName>
    </recommendedName>
</protein>
<accession>A0A9X3B1Q9</accession>
<evidence type="ECO:0000256" key="5">
    <source>
        <dbReference type="HAMAP-Rule" id="MF_01905"/>
    </source>
</evidence>
<dbReference type="InterPro" id="IPR014756">
    <property type="entry name" value="Ig_E-set"/>
</dbReference>
<dbReference type="InterPro" id="IPR020879">
    <property type="entry name" value="GlcNAc-bd_A"/>
</dbReference>
<evidence type="ECO:0000256" key="3">
    <source>
        <dbReference type="ARBA" id="ARBA00022669"/>
    </source>
</evidence>
<dbReference type="Proteomes" id="UP001155604">
    <property type="component" value="Unassembled WGS sequence"/>
</dbReference>
<dbReference type="Pfam" id="PF21868">
    <property type="entry name" value="GbpA_D3"/>
    <property type="match status" value="1"/>
</dbReference>
<comment type="function">
    <text evidence="5">Probably interacts with GlcNAc residues. May promote attachment to both epithelial cell surfaces and chitin.</text>
</comment>
<evidence type="ECO:0000259" key="8">
    <source>
        <dbReference type="Pfam" id="PF21868"/>
    </source>
</evidence>
<dbReference type="NCBIfam" id="NF009690">
    <property type="entry name" value="PRK13211.1"/>
    <property type="match status" value="1"/>
</dbReference>
<dbReference type="Gene3D" id="3.30.70.2150">
    <property type="match status" value="1"/>
</dbReference>
<proteinExistence type="inferred from homology"/>
<evidence type="ECO:0000256" key="1">
    <source>
        <dbReference type="ARBA" id="ARBA00004613"/>
    </source>
</evidence>
<dbReference type="FunFam" id="2.60.40.2550:FF:000001">
    <property type="entry name" value="GlcNAc-binding protein A"/>
    <property type="match status" value="1"/>
</dbReference>
<dbReference type="InterPro" id="IPR004302">
    <property type="entry name" value="Cellulose/chitin-bd_N"/>
</dbReference>
<dbReference type="Gene3D" id="2.60.40.2550">
    <property type="match status" value="1"/>
</dbReference>
<keyword evidence="4 5" id="KW-0732">Signal</keyword>
<feature type="domain" description="Chitin-binding type-4" evidence="6">
    <location>
        <begin position="34"/>
        <end position="199"/>
    </location>
</feature>
<comment type="caution">
    <text evidence="9">The sequence shown here is derived from an EMBL/GenBank/DDBJ whole genome shotgun (WGS) entry which is preliminary data.</text>
</comment>
<dbReference type="FunFam" id="2.70.50.50:FF:000001">
    <property type="entry name" value="Chitin-binding protein"/>
    <property type="match status" value="1"/>
</dbReference>
<dbReference type="AlphaFoldDB" id="A0A9X3B1Q9"/>
<dbReference type="InterPro" id="IPR041029">
    <property type="entry name" value="GbpA_2"/>
</dbReference>
<evidence type="ECO:0000259" key="7">
    <source>
        <dbReference type="Pfam" id="PF18416"/>
    </source>
</evidence>
<dbReference type="GO" id="GO:0008061">
    <property type="term" value="F:chitin binding"/>
    <property type="evidence" value="ECO:0007669"/>
    <property type="project" value="UniProtKB-UniRule"/>
</dbReference>
<dbReference type="CDD" id="cd21177">
    <property type="entry name" value="LPMO_AA10"/>
    <property type="match status" value="1"/>
</dbReference>
<feature type="chain" id="PRO_5041030919" description="GlcNAc-binding protein A" evidence="5">
    <location>
        <begin position="34"/>
        <end position="481"/>
    </location>
</feature>
<dbReference type="Pfam" id="PF18416">
    <property type="entry name" value="GbpA_2"/>
    <property type="match status" value="1"/>
</dbReference>
<dbReference type="InterPro" id="IPR051024">
    <property type="entry name" value="GlcNAc_Chitin_IntDeg"/>
</dbReference>
<evidence type="ECO:0000313" key="9">
    <source>
        <dbReference type="EMBL" id="MCT7946323.1"/>
    </source>
</evidence>
<feature type="domain" description="N-acetylglucosamine binding protein A" evidence="7">
    <location>
        <begin position="211"/>
        <end position="308"/>
    </location>
</feature>
<evidence type="ECO:0000256" key="2">
    <source>
        <dbReference type="ARBA" id="ARBA00022525"/>
    </source>
</evidence>
<gene>
    <name evidence="5 9" type="primary">gbpA</name>
    <name evidence="9" type="ORF">NE536_13250</name>
</gene>
<keyword evidence="2 5" id="KW-0964">Secreted</keyword>
<keyword evidence="10" id="KW-1185">Reference proteome</keyword>
<dbReference type="RefSeq" id="WP_261272983.1">
    <property type="nucleotide sequence ID" value="NZ_JAMTCC010000021.1"/>
</dbReference>
<dbReference type="SUPFAM" id="SSF81296">
    <property type="entry name" value="E set domains"/>
    <property type="match status" value="1"/>
</dbReference>
<evidence type="ECO:0000256" key="4">
    <source>
        <dbReference type="ARBA" id="ARBA00022729"/>
    </source>
</evidence>
<dbReference type="Gene3D" id="2.70.50.50">
    <property type="entry name" value="chitin-binding protein cbp21"/>
    <property type="match status" value="1"/>
</dbReference>
<evidence type="ECO:0000259" key="6">
    <source>
        <dbReference type="Pfam" id="PF03067"/>
    </source>
</evidence>
<dbReference type="Pfam" id="PF03067">
    <property type="entry name" value="LPMO_10"/>
    <property type="match status" value="1"/>
</dbReference>
<dbReference type="EMBL" id="JAMTCC010000021">
    <property type="protein sequence ID" value="MCT7946323.1"/>
    <property type="molecule type" value="Genomic_DNA"/>
</dbReference>
<keyword evidence="3 5" id="KW-0147">Chitin-binding</keyword>
<organism evidence="9 10">
    <name type="scientific">Shewanella septentrionalis</name>
    <dbReference type="NCBI Taxonomy" id="2952223"/>
    <lineage>
        <taxon>Bacteria</taxon>
        <taxon>Pseudomonadati</taxon>
        <taxon>Pseudomonadota</taxon>
        <taxon>Gammaproteobacteria</taxon>
        <taxon>Alteromonadales</taxon>
        <taxon>Shewanellaceae</taxon>
        <taxon>Shewanella</taxon>
    </lineage>
</organism>
<dbReference type="PANTHER" id="PTHR34823:SF1">
    <property type="entry name" value="CHITIN-BINDING TYPE-4 DOMAIN-CONTAINING PROTEIN"/>
    <property type="match status" value="1"/>
</dbReference>
<evidence type="ECO:0000313" key="10">
    <source>
        <dbReference type="Proteomes" id="UP001155604"/>
    </source>
</evidence>
<sequence length="481" mass="51589" precursor="true">MANPTVFSPVSKLSLLAVAVMAANTFVSISAQAHGYVVAPESRSYACKTGNNANCGAVQWEPQSVEGPSGFPESGPADGKLASAGNGAFSPLDEQSSSRWSKTDIKAGWNKFSWQFTANHVTRNWRYYLTRQDWNQNQALSRASFDLAPFCVVDGGMVQPPKLVTHDCYVPEGRSGYQVILAVWEVGDTTNSFYNAIDVNLDSGPVVPGEWLDVGDINPSLDLKAGDKVMTRVFDANGEQPAKQTVITISDATQGDKQNWPFLLASAINAQQSQLKAGQKNASGVIEPVYGKNDIFTATTSGIERVEVGFDLAPAPGNSLEVTSLADDYQIIDGAAQVSFDVTSNAEMLVSAYLFSHDGTAAGFVSQTVNNTSASLVLDVVAPKAGHYHLQVKAEPKQGDVIQQNFDLFLKDQAPAPEADFVFPEGVKGYVAGTTVLQPKNGKVYQCKPFPYSGYCMQWSASATGFEPGVGASWTMAWTEL</sequence>
<dbReference type="GO" id="GO:0005576">
    <property type="term" value="C:extracellular region"/>
    <property type="evidence" value="ECO:0007669"/>
    <property type="project" value="UniProtKB-SubCell"/>
</dbReference>
<comment type="subcellular location">
    <subcellularLocation>
        <location evidence="1 5">Secreted</location>
    </subcellularLocation>
</comment>